<dbReference type="EMBL" id="VXMH01000033">
    <property type="protein sequence ID" value="MYC94810.1"/>
    <property type="molecule type" value="Genomic_DNA"/>
</dbReference>
<organism evidence="2">
    <name type="scientific">Caldilineaceae bacterium SB0661_bin_32</name>
    <dbReference type="NCBI Taxonomy" id="2605255"/>
    <lineage>
        <taxon>Bacteria</taxon>
        <taxon>Bacillati</taxon>
        <taxon>Chloroflexota</taxon>
        <taxon>Caldilineae</taxon>
        <taxon>Caldilineales</taxon>
        <taxon>Caldilineaceae</taxon>
    </lineage>
</organism>
<protein>
    <submittedName>
        <fullName evidence="2">Gfo/Idh/MocA family oxidoreductase</fullName>
    </submittedName>
</protein>
<dbReference type="SUPFAM" id="SSF51735">
    <property type="entry name" value="NAD(P)-binding Rossmann-fold domains"/>
    <property type="match status" value="1"/>
</dbReference>
<dbReference type="PANTHER" id="PTHR43708:SF4">
    <property type="entry name" value="OXIDOREDUCTASE YCEM-RELATED"/>
    <property type="match status" value="1"/>
</dbReference>
<comment type="caution">
    <text evidence="2">The sequence shown here is derived from an EMBL/GenBank/DDBJ whole genome shotgun (WGS) entry which is preliminary data.</text>
</comment>
<name>A0A6B1D4R4_9CHLR</name>
<feature type="domain" description="Gfo/Idh/MocA-like oxidoreductase N-terminal" evidence="1">
    <location>
        <begin position="9"/>
        <end position="117"/>
    </location>
</feature>
<dbReference type="InterPro" id="IPR000683">
    <property type="entry name" value="Gfo/Idh/MocA-like_OxRdtase_N"/>
</dbReference>
<dbReference type="InterPro" id="IPR051317">
    <property type="entry name" value="Gfo/Idh/MocA_oxidoreduct"/>
</dbReference>
<proteinExistence type="predicted"/>
<evidence type="ECO:0000313" key="2">
    <source>
        <dbReference type="EMBL" id="MYC94810.1"/>
    </source>
</evidence>
<reference evidence="2" key="1">
    <citation type="submission" date="2019-09" db="EMBL/GenBank/DDBJ databases">
        <title>Characterisation of the sponge microbiome using genome-centric metagenomics.</title>
        <authorList>
            <person name="Engelberts J.P."/>
            <person name="Robbins S.J."/>
            <person name="De Goeij J.M."/>
            <person name="Aranda M."/>
            <person name="Bell S.C."/>
            <person name="Webster N.S."/>
        </authorList>
    </citation>
    <scope>NUCLEOTIDE SEQUENCE</scope>
    <source>
        <strain evidence="2">SB0661_bin_32</strain>
    </source>
</reference>
<evidence type="ECO:0000259" key="1">
    <source>
        <dbReference type="Pfam" id="PF01408"/>
    </source>
</evidence>
<gene>
    <name evidence="2" type="ORF">F4X14_07550</name>
</gene>
<dbReference type="Pfam" id="PF01408">
    <property type="entry name" value="GFO_IDH_MocA"/>
    <property type="match status" value="1"/>
</dbReference>
<dbReference type="Gene3D" id="3.40.50.720">
    <property type="entry name" value="NAD(P)-binding Rossmann-like Domain"/>
    <property type="match status" value="1"/>
</dbReference>
<sequence length="358" mass="38540">MGRETAMNLRVGLIGYGNWTRMAYLPALRRDGRAQIVSAAAPSAATQQRITSELGPEISVFSNAADLLNGPPVDAVFIAVSDAAHEEALSAALDAGVPMFYEPPLSNRRRRIRPMVERLLDAPQVTHADLEIGFIPVFVEAARRVRAGVIGQVHTASVRLQSSWGADPDADLSTLNHIAPWYVDTLNRILDATPSRVLILEGDGLPGRAQRQCQGLYDYGVTWGTVQVNLDCVVDLETTVEVNGEDGDLVVDLFSGELRQRTRGQSDWSAEMIAESEPRAGWPGMNECVALFLDAVTDEPLAETDSEAGDVNALREKLGTGPLPADAKSVAQLHMIGLAAEASKDNGGWAEVEEVHPA</sequence>
<dbReference type="Gene3D" id="3.30.360.10">
    <property type="entry name" value="Dihydrodipicolinate Reductase, domain 2"/>
    <property type="match status" value="1"/>
</dbReference>
<dbReference type="GO" id="GO:0000166">
    <property type="term" value="F:nucleotide binding"/>
    <property type="evidence" value="ECO:0007669"/>
    <property type="project" value="InterPro"/>
</dbReference>
<dbReference type="InterPro" id="IPR036291">
    <property type="entry name" value="NAD(P)-bd_dom_sf"/>
</dbReference>
<dbReference type="PANTHER" id="PTHR43708">
    <property type="entry name" value="CONSERVED EXPRESSED OXIDOREDUCTASE (EUROFUNG)"/>
    <property type="match status" value="1"/>
</dbReference>
<dbReference type="SUPFAM" id="SSF55347">
    <property type="entry name" value="Glyceraldehyde-3-phosphate dehydrogenase-like, C-terminal domain"/>
    <property type="match status" value="1"/>
</dbReference>
<accession>A0A6B1D4R4</accession>
<dbReference type="AlphaFoldDB" id="A0A6B1D4R4"/>